<name>A0A6J7NAG1_9ZZZZ</name>
<accession>A0A6J7NAG1</accession>
<dbReference type="EMBL" id="CAEZWZ010000067">
    <property type="protein sequence ID" value="CAB4672085.1"/>
    <property type="molecule type" value="Genomic_DNA"/>
</dbReference>
<dbReference type="AlphaFoldDB" id="A0A6J7NAG1"/>
<evidence type="ECO:0000313" key="2">
    <source>
        <dbReference type="EMBL" id="CAB4990207.1"/>
    </source>
</evidence>
<dbReference type="EMBL" id="CAFBOX010000012">
    <property type="protein sequence ID" value="CAB4990207.1"/>
    <property type="molecule type" value="Genomic_DNA"/>
</dbReference>
<reference evidence="2" key="1">
    <citation type="submission" date="2020-05" db="EMBL/GenBank/DDBJ databases">
        <authorList>
            <person name="Chiriac C."/>
            <person name="Salcher M."/>
            <person name="Ghai R."/>
            <person name="Kavagutti S V."/>
        </authorList>
    </citation>
    <scope>NUCLEOTIDE SEQUENCE</scope>
</reference>
<sequence>MPRVFSKSSAPVYLERAHFPLRSAACAGEINRAEARSKEIASSAALTIFDVGALTTMTPAVVDAGISTLSRPTPARAITFNPFAAAIASASILVAERINTASTPFARAAKSSSRLAPSQ</sequence>
<organism evidence="2">
    <name type="scientific">freshwater metagenome</name>
    <dbReference type="NCBI Taxonomy" id="449393"/>
    <lineage>
        <taxon>unclassified sequences</taxon>
        <taxon>metagenomes</taxon>
        <taxon>ecological metagenomes</taxon>
    </lineage>
</organism>
<gene>
    <name evidence="1" type="ORF">UFOPK2329_00541</name>
    <name evidence="2" type="ORF">UFOPK4035_00145</name>
</gene>
<evidence type="ECO:0000313" key="1">
    <source>
        <dbReference type="EMBL" id="CAB4672085.1"/>
    </source>
</evidence>
<protein>
    <submittedName>
        <fullName evidence="2">Unannotated protein</fullName>
    </submittedName>
</protein>
<proteinExistence type="predicted"/>